<dbReference type="RefSeq" id="WP_236339214.1">
    <property type="nucleotide sequence ID" value="NZ_CAKMMF010000004.1"/>
</dbReference>
<dbReference type="SUPFAM" id="SSF88659">
    <property type="entry name" value="Sigma3 and sigma4 domains of RNA polymerase sigma factors"/>
    <property type="match status" value="1"/>
</dbReference>
<proteinExistence type="inferred from homology"/>
<dbReference type="InterPro" id="IPR013324">
    <property type="entry name" value="RNA_pol_sigma_r3/r4-like"/>
</dbReference>
<accession>A0ABN8GB67</accession>
<dbReference type="InterPro" id="IPR000838">
    <property type="entry name" value="RNA_pol_sigma70_ECF_CS"/>
</dbReference>
<dbReference type="Gene3D" id="1.10.10.10">
    <property type="entry name" value="Winged helix-like DNA-binding domain superfamily/Winged helix DNA-binding domain"/>
    <property type="match status" value="1"/>
</dbReference>
<evidence type="ECO:0000256" key="3">
    <source>
        <dbReference type="ARBA" id="ARBA00023082"/>
    </source>
</evidence>
<dbReference type="InterPro" id="IPR013325">
    <property type="entry name" value="RNA_pol_sigma_r2"/>
</dbReference>
<name>A0ABN8GB67_9BACL</name>
<keyword evidence="3 6" id="KW-0731">Sigma factor</keyword>
<keyword evidence="10" id="KW-1185">Reference proteome</keyword>
<dbReference type="InterPro" id="IPR014284">
    <property type="entry name" value="RNA_pol_sigma-70_dom"/>
</dbReference>
<gene>
    <name evidence="9" type="primary">algU_1</name>
    <name evidence="9" type="ORF">PAECIP111893_00889</name>
</gene>
<dbReference type="InterPro" id="IPR036388">
    <property type="entry name" value="WH-like_DNA-bd_sf"/>
</dbReference>
<comment type="similarity">
    <text evidence="1 6">Belongs to the sigma-70 factor family. ECF subfamily.</text>
</comment>
<protein>
    <recommendedName>
        <fullName evidence="6">RNA polymerase sigma factor</fullName>
    </recommendedName>
</protein>
<dbReference type="Pfam" id="PF08281">
    <property type="entry name" value="Sigma70_r4_2"/>
    <property type="match status" value="1"/>
</dbReference>
<keyword evidence="4 6" id="KW-0238">DNA-binding</keyword>
<keyword evidence="2 6" id="KW-0805">Transcription regulation</keyword>
<feature type="domain" description="RNA polymerase sigma factor 70 region 4 type 2" evidence="8">
    <location>
        <begin position="126"/>
        <end position="175"/>
    </location>
</feature>
<reference evidence="9" key="1">
    <citation type="submission" date="2022-01" db="EMBL/GenBank/DDBJ databases">
        <authorList>
            <person name="Criscuolo A."/>
        </authorList>
    </citation>
    <scope>NUCLEOTIDE SEQUENCE</scope>
    <source>
        <strain evidence="9">CIP111893</strain>
    </source>
</reference>
<dbReference type="InterPro" id="IPR039425">
    <property type="entry name" value="RNA_pol_sigma-70-like"/>
</dbReference>
<dbReference type="PANTHER" id="PTHR43133:SF51">
    <property type="entry name" value="RNA POLYMERASE SIGMA FACTOR"/>
    <property type="match status" value="1"/>
</dbReference>
<dbReference type="SUPFAM" id="SSF88946">
    <property type="entry name" value="Sigma2 domain of RNA polymerase sigma factors"/>
    <property type="match status" value="1"/>
</dbReference>
<dbReference type="PROSITE" id="PS01063">
    <property type="entry name" value="SIGMA70_ECF"/>
    <property type="match status" value="1"/>
</dbReference>
<dbReference type="PANTHER" id="PTHR43133">
    <property type="entry name" value="RNA POLYMERASE ECF-TYPE SIGMA FACTO"/>
    <property type="match status" value="1"/>
</dbReference>
<dbReference type="Gene3D" id="1.10.1740.10">
    <property type="match status" value="1"/>
</dbReference>
<sequence>MENLSLIQDRALIEDILNGQKDKFALLMHKYSANIYGVLCGMGSGEQDAQDLTQETFIQAYRKLAHHQRDRSFAAWLYRIAVNLLKERGRRKNVRQKIANGQLMDSERMDGDTPEKHYLRKERQAELNQLIGQLPDDYRLVLLLRYTNELSYEEIGEITGLPPNKVRNCLYRAKQGLKKRMEAEGGGGIEMLQS</sequence>
<keyword evidence="5 6" id="KW-0804">Transcription</keyword>
<evidence type="ECO:0000256" key="4">
    <source>
        <dbReference type="ARBA" id="ARBA00023125"/>
    </source>
</evidence>
<evidence type="ECO:0000256" key="1">
    <source>
        <dbReference type="ARBA" id="ARBA00010641"/>
    </source>
</evidence>
<evidence type="ECO:0000256" key="5">
    <source>
        <dbReference type="ARBA" id="ARBA00023163"/>
    </source>
</evidence>
<dbReference type="Proteomes" id="UP000838686">
    <property type="component" value="Unassembled WGS sequence"/>
</dbReference>
<feature type="domain" description="RNA polymerase sigma-70 region 2" evidence="7">
    <location>
        <begin position="28"/>
        <end position="93"/>
    </location>
</feature>
<comment type="caution">
    <text evidence="9">The sequence shown here is derived from an EMBL/GenBank/DDBJ whole genome shotgun (WGS) entry which is preliminary data.</text>
</comment>
<organism evidence="9 10">
    <name type="scientific">Paenibacillus plantiphilus</name>
    <dbReference type="NCBI Taxonomy" id="2905650"/>
    <lineage>
        <taxon>Bacteria</taxon>
        <taxon>Bacillati</taxon>
        <taxon>Bacillota</taxon>
        <taxon>Bacilli</taxon>
        <taxon>Bacillales</taxon>
        <taxon>Paenibacillaceae</taxon>
        <taxon>Paenibacillus</taxon>
    </lineage>
</organism>
<evidence type="ECO:0000256" key="6">
    <source>
        <dbReference type="RuleBase" id="RU000716"/>
    </source>
</evidence>
<dbReference type="Pfam" id="PF04542">
    <property type="entry name" value="Sigma70_r2"/>
    <property type="match status" value="1"/>
</dbReference>
<dbReference type="InterPro" id="IPR013249">
    <property type="entry name" value="RNA_pol_sigma70_r4_t2"/>
</dbReference>
<dbReference type="EMBL" id="CAKMMF010000004">
    <property type="protein sequence ID" value="CAH1197698.1"/>
    <property type="molecule type" value="Genomic_DNA"/>
</dbReference>
<evidence type="ECO:0000259" key="7">
    <source>
        <dbReference type="Pfam" id="PF04542"/>
    </source>
</evidence>
<evidence type="ECO:0000259" key="8">
    <source>
        <dbReference type="Pfam" id="PF08281"/>
    </source>
</evidence>
<dbReference type="InterPro" id="IPR007627">
    <property type="entry name" value="RNA_pol_sigma70_r2"/>
</dbReference>
<dbReference type="NCBIfam" id="TIGR02937">
    <property type="entry name" value="sigma70-ECF"/>
    <property type="match status" value="1"/>
</dbReference>
<evidence type="ECO:0000313" key="10">
    <source>
        <dbReference type="Proteomes" id="UP000838686"/>
    </source>
</evidence>
<evidence type="ECO:0000256" key="2">
    <source>
        <dbReference type="ARBA" id="ARBA00023015"/>
    </source>
</evidence>
<dbReference type="CDD" id="cd06171">
    <property type="entry name" value="Sigma70_r4"/>
    <property type="match status" value="1"/>
</dbReference>
<evidence type="ECO:0000313" key="9">
    <source>
        <dbReference type="EMBL" id="CAH1197698.1"/>
    </source>
</evidence>